<evidence type="ECO:0000313" key="11">
    <source>
        <dbReference type="EMBL" id="KTE91032.1"/>
    </source>
</evidence>
<dbReference type="AlphaFoldDB" id="A0A098AZX2"/>
<comment type="cofactor">
    <cofactor evidence="8">
        <name>Fe cation</name>
        <dbReference type="ChEBI" id="CHEBI:24875"/>
    </cofactor>
</comment>
<evidence type="ECO:0000256" key="6">
    <source>
        <dbReference type="ARBA" id="ARBA00022723"/>
    </source>
</evidence>
<dbReference type="PATRIC" id="fig|49338.4.peg.1896"/>
<organism evidence="10">
    <name type="scientific">Desulfitobacterium hafniense</name>
    <name type="common">Desulfitobacterium frappieri</name>
    <dbReference type="NCBI Taxonomy" id="49338"/>
    <lineage>
        <taxon>Bacteria</taxon>
        <taxon>Bacillati</taxon>
        <taxon>Bacillota</taxon>
        <taxon>Clostridia</taxon>
        <taxon>Eubacteriales</taxon>
        <taxon>Desulfitobacteriaceae</taxon>
        <taxon>Desulfitobacterium</taxon>
    </lineage>
</organism>
<reference evidence="11 12" key="2">
    <citation type="submission" date="2015-12" db="EMBL/GenBank/DDBJ databases">
        <title>Draft Genome Sequence of Desulfitobacterium hafniense Strain DH, a Sulfate-reducing Bacterium Isolated from Paddy Soils.</title>
        <authorList>
            <person name="Bao P."/>
            <person name="Zhang X."/>
            <person name="Li G."/>
        </authorList>
    </citation>
    <scope>NUCLEOTIDE SEQUENCE [LARGE SCALE GENOMIC DNA]</scope>
    <source>
        <strain evidence="11 12">DH</strain>
    </source>
</reference>
<dbReference type="NCBIfam" id="NF033181">
    <property type="entry name" value="NiFeSe_hydrog"/>
    <property type="match status" value="1"/>
</dbReference>
<feature type="binding site" evidence="8">
    <location>
        <position position="503"/>
    </location>
    <ligand>
        <name>Mg(2+)</name>
        <dbReference type="ChEBI" id="CHEBI:18420"/>
    </ligand>
</feature>
<feature type="binding site" evidence="8">
    <location>
        <position position="63"/>
    </location>
    <ligand>
        <name>Fe cation</name>
        <dbReference type="ChEBI" id="CHEBI:24875"/>
    </ligand>
</feature>
<evidence type="ECO:0000256" key="5">
    <source>
        <dbReference type="ARBA" id="ARBA00022596"/>
    </source>
</evidence>
<dbReference type="InterPro" id="IPR029014">
    <property type="entry name" value="NiFe-Hase_large"/>
</dbReference>
<evidence type="ECO:0000256" key="2">
    <source>
        <dbReference type="ARBA" id="ARBA00004196"/>
    </source>
</evidence>
<name>A0A098AZX2_DESHA</name>
<dbReference type="EMBL" id="LOCK01000028">
    <property type="protein sequence ID" value="KTE91032.1"/>
    <property type="molecule type" value="Genomic_DNA"/>
</dbReference>
<evidence type="ECO:0000313" key="10">
    <source>
        <dbReference type="EMBL" id="CDX01650.1"/>
    </source>
</evidence>
<feature type="binding site" evidence="8">
    <location>
        <position position="41"/>
    </location>
    <ligand>
        <name>Mg(2+)</name>
        <dbReference type="ChEBI" id="CHEBI:18420"/>
    </ligand>
</feature>
<reference evidence="10" key="1">
    <citation type="submission" date="2014-07" db="EMBL/GenBank/DDBJ databases">
        <authorList>
            <person name="Hornung V.Bastian."/>
        </authorList>
    </citation>
    <scope>NUCLEOTIDE SEQUENCE</scope>
    <source>
        <strain evidence="10">PCE-S</strain>
    </source>
</reference>
<accession>A0A098AZX2</accession>
<dbReference type="GO" id="GO:0008901">
    <property type="term" value="F:ferredoxin hydrogenase activity"/>
    <property type="evidence" value="ECO:0007669"/>
    <property type="project" value="InterPro"/>
</dbReference>
<feature type="binding site" evidence="8">
    <location>
        <position position="63"/>
    </location>
    <ligand>
        <name>Ni(2+)</name>
        <dbReference type="ChEBI" id="CHEBI:49786"/>
    </ligand>
</feature>
<evidence type="ECO:0000256" key="4">
    <source>
        <dbReference type="ARBA" id="ARBA00011771"/>
    </source>
</evidence>
<dbReference type="Pfam" id="PF00374">
    <property type="entry name" value="NiFeSe_Hases"/>
    <property type="match status" value="1"/>
</dbReference>
<evidence type="ECO:0000313" key="12">
    <source>
        <dbReference type="Proteomes" id="UP000054623"/>
    </source>
</evidence>
<dbReference type="FunFam" id="1.10.645.10:FF:000002">
    <property type="entry name" value="Hydrogenase 2 large subunit"/>
    <property type="match status" value="1"/>
</dbReference>
<keyword evidence="6 8" id="KW-0479">Metal-binding</keyword>
<dbReference type="InterPro" id="IPR018194">
    <property type="entry name" value="Ni-dep_hyd_lsu_Ni_BS"/>
</dbReference>
<dbReference type="GO" id="GO:0030313">
    <property type="term" value="C:cell envelope"/>
    <property type="evidence" value="ECO:0007669"/>
    <property type="project" value="UniProtKB-SubCell"/>
</dbReference>
<keyword evidence="5 8" id="KW-0533">Nickel</keyword>
<dbReference type="OrthoDB" id="9761717at2"/>
<evidence type="ECO:0000256" key="8">
    <source>
        <dbReference type="PIRSR" id="PIRSR601501-1"/>
    </source>
</evidence>
<comment type="similarity">
    <text evidence="3 9">Belongs to the [NiFe]/[NiFeSe] hydrogenase large subunit family.</text>
</comment>
<comment type="cofactor">
    <cofactor evidence="1 8">
        <name>Ni(2+)</name>
        <dbReference type="ChEBI" id="CHEBI:49786"/>
    </cofactor>
</comment>
<dbReference type="Gene3D" id="1.10.645.10">
    <property type="entry name" value="Cytochrome-c3 Hydrogenase, chain B"/>
    <property type="match status" value="1"/>
</dbReference>
<sequence length="518" mass="56892">MGKVVIDPVTRIEGHLKVEVEVTNGVVTDAKSIGTMYRGFEPLLRGRDPRDATYVTERTCGVCAGSHGWASSLALDQAFGAKVPTGGRLIRNLMIGAMWLHDHPLHFYHLSALDYLDITAVAKYQGQDPGLLRVKDKISKLIAAGDTAPLTPRYEPDAFCVNDPELVTLAVSHYLHALNMQAKAKKMSALFAGKQPHQSSIVAGGVTMLPNIEVVEQFRSMLLEQIDYLENIYLQDVLTFGTGPLLPLAQAGVGGGYGNFLAYGGFGLDDEGKDFLFKQGIVLDGNLSNVMPVDQSKITEGVTHAWYKDNPKGDHPYDSDTVPDLAKKDAYSFVKAPRYDGKPIEVGPLARMLVMQPQGLMDIIAKYNIKPGAVARHAARAFETVILAKEMINWVNQLEAEMGKGLRIHDTEHWNPPATGQGIGLTEVPRGALGHWIKIKDHVTENYQMVVPTTWNFSPKDAQGNYGPLEKALIGVPIPDENNPINIVRVIRSYDPCLACAIHLIDPQTNEIRKFKVN</sequence>
<keyword evidence="8" id="KW-0408">Iron</keyword>
<proteinExistence type="inferred from homology"/>
<comment type="subunit">
    <text evidence="4">Heterodimer of a large and a small subunit.</text>
</comment>
<dbReference type="PANTHER" id="PTHR42958">
    <property type="entry name" value="HYDROGENASE-2 LARGE CHAIN"/>
    <property type="match status" value="1"/>
</dbReference>
<gene>
    <name evidence="11" type="ORF">AT727_05375</name>
    <name evidence="10" type="ORF">DPCES_1763</name>
</gene>
<feature type="binding site" evidence="8">
    <location>
        <position position="449"/>
    </location>
    <ligand>
        <name>Mg(2+)</name>
        <dbReference type="ChEBI" id="CHEBI:18420"/>
    </ligand>
</feature>
<protein>
    <submittedName>
        <fullName evidence="11">Iron hydrogenase</fullName>
    </submittedName>
    <submittedName>
        <fullName evidence="10">Membrane-bound [NiFe] hydrogenase large subunit</fullName>
    </submittedName>
</protein>
<dbReference type="InterPro" id="IPR001501">
    <property type="entry name" value="Ni-dep_hyd_lsu"/>
</dbReference>
<dbReference type="RefSeq" id="WP_015944204.1">
    <property type="nucleotide sequence ID" value="NZ_LK996017.1"/>
</dbReference>
<keyword evidence="8" id="KW-0460">Magnesium</keyword>
<evidence type="ECO:0000256" key="7">
    <source>
        <dbReference type="ARBA" id="ARBA00023002"/>
    </source>
</evidence>
<evidence type="ECO:0000256" key="3">
    <source>
        <dbReference type="ARBA" id="ARBA00009292"/>
    </source>
</evidence>
<feature type="binding site" evidence="8">
    <location>
        <position position="497"/>
    </location>
    <ligand>
        <name>Ni(2+)</name>
        <dbReference type="ChEBI" id="CHEBI:49786"/>
    </ligand>
</feature>
<keyword evidence="7 9" id="KW-0560">Oxidoreductase</keyword>
<dbReference type="EMBL" id="LK996017">
    <property type="protein sequence ID" value="CDX01650.1"/>
    <property type="molecule type" value="Genomic_DNA"/>
</dbReference>
<dbReference type="SUPFAM" id="SSF56762">
    <property type="entry name" value="HydB/Nqo4-like"/>
    <property type="match status" value="1"/>
</dbReference>
<dbReference type="PROSITE" id="PS00508">
    <property type="entry name" value="NI_HGENASE_L_2"/>
    <property type="match status" value="1"/>
</dbReference>
<evidence type="ECO:0000256" key="1">
    <source>
        <dbReference type="ARBA" id="ARBA00001967"/>
    </source>
</evidence>
<dbReference type="InterPro" id="IPR050867">
    <property type="entry name" value="NiFe/NiFeSe_hydrgnase_LSU"/>
</dbReference>
<dbReference type="PROSITE" id="PS00507">
    <property type="entry name" value="NI_HGENASE_L_1"/>
    <property type="match status" value="1"/>
</dbReference>
<dbReference type="GO" id="GO:0016151">
    <property type="term" value="F:nickel cation binding"/>
    <property type="evidence" value="ECO:0007669"/>
    <property type="project" value="InterPro"/>
</dbReference>
<comment type="subcellular location">
    <subcellularLocation>
        <location evidence="2">Cell envelope</location>
    </subcellularLocation>
</comment>
<feature type="binding site" evidence="8">
    <location>
        <position position="60"/>
    </location>
    <ligand>
        <name>Ni(2+)</name>
        <dbReference type="ChEBI" id="CHEBI:49786"/>
    </ligand>
</feature>
<dbReference type="Proteomes" id="UP000054623">
    <property type="component" value="Unassembled WGS sequence"/>
</dbReference>
<feature type="binding site" evidence="8">
    <location>
        <position position="500"/>
    </location>
    <ligand>
        <name>Fe cation</name>
        <dbReference type="ChEBI" id="CHEBI:24875"/>
    </ligand>
</feature>
<evidence type="ECO:0000256" key="9">
    <source>
        <dbReference type="RuleBase" id="RU003896"/>
    </source>
</evidence>
<dbReference type="PANTHER" id="PTHR42958:SF2">
    <property type="entry name" value="UPTAKE HYDROGENASE LARGE SUBUNIT"/>
    <property type="match status" value="1"/>
</dbReference>